<evidence type="ECO:0000313" key="1">
    <source>
        <dbReference type="EMBL" id="PZQ11243.1"/>
    </source>
</evidence>
<comment type="caution">
    <text evidence="1">The sequence shown here is derived from an EMBL/GenBank/DDBJ whole genome shotgun (WGS) entry which is preliminary data.</text>
</comment>
<evidence type="ECO:0000313" key="2">
    <source>
        <dbReference type="Proteomes" id="UP000249577"/>
    </source>
</evidence>
<dbReference type="Proteomes" id="UP000249577">
    <property type="component" value="Unassembled WGS sequence"/>
</dbReference>
<accession>A0A2W5M1M4</accession>
<proteinExistence type="predicted"/>
<dbReference type="SUPFAM" id="SSF52540">
    <property type="entry name" value="P-loop containing nucleoside triphosphate hydrolases"/>
    <property type="match status" value="1"/>
</dbReference>
<dbReference type="AlphaFoldDB" id="A0A2W5M1M4"/>
<dbReference type="InterPro" id="IPR027417">
    <property type="entry name" value="P-loop_NTPase"/>
</dbReference>
<dbReference type="EMBL" id="QFPN01000012">
    <property type="protein sequence ID" value="PZQ11243.1"/>
    <property type="molecule type" value="Genomic_DNA"/>
</dbReference>
<protein>
    <submittedName>
        <fullName evidence="1">Uncharacterized protein</fullName>
    </submittedName>
</protein>
<sequence>MRRDGDRVCYLHFGPHKTGSTSIQAMLRERARALGRIGVHVAAGAPTGPGREASKPGEQTAGFLGRFGVLLRDGLGWGPVDPGRGNHSYLGVKSNFEGRRRLEDAPDWRRLSEDIANHSGPVVISGENIFRRIQHPQHYGQIVDFFLKRDYRLKLIGYVRDQVGWINSHYVQHIKNLRSSIGFRRYLDQVIAERQFEFEAMFANPLADDRVDFQVVSFEAAIRAGLERDFLNRIGGASIAHVPRRIANPNFGAKGVYVARAVLRRHGGELDSAQGLRRALDLRLREVALARGWEASPYMGFDEESARGVRDHFQTSNDAFSRRMFGRSWSDVAGVRLVSRNEFDPKSATADERREVEETVTALGRMIAGRLAKG</sequence>
<name>A0A2W5M1M4_ANCNO</name>
<reference evidence="1 2" key="1">
    <citation type="submission" date="2017-08" db="EMBL/GenBank/DDBJ databases">
        <title>Infants hospitalized years apart are colonized by the same room-sourced microbial strains.</title>
        <authorList>
            <person name="Brooks B."/>
            <person name="Olm M.R."/>
            <person name="Firek B.A."/>
            <person name="Baker R."/>
            <person name="Thomas B.C."/>
            <person name="Morowitz M.J."/>
            <person name="Banfield J.F."/>
        </authorList>
    </citation>
    <scope>NUCLEOTIDE SEQUENCE [LARGE SCALE GENOMIC DNA]</scope>
    <source>
        <strain evidence="1">S2_005_003_R2_43</strain>
    </source>
</reference>
<organism evidence="1 2">
    <name type="scientific">Ancylobacter novellus</name>
    <name type="common">Thiobacillus novellus</name>
    <dbReference type="NCBI Taxonomy" id="921"/>
    <lineage>
        <taxon>Bacteria</taxon>
        <taxon>Pseudomonadati</taxon>
        <taxon>Pseudomonadota</taxon>
        <taxon>Alphaproteobacteria</taxon>
        <taxon>Hyphomicrobiales</taxon>
        <taxon>Xanthobacteraceae</taxon>
        <taxon>Ancylobacter</taxon>
    </lineage>
</organism>
<gene>
    <name evidence="1" type="ORF">DI565_18260</name>
</gene>